<name>A0A6L2MNF8_TANCI</name>
<feature type="compositionally biased region" description="Basic and acidic residues" evidence="1">
    <location>
        <begin position="183"/>
        <end position="192"/>
    </location>
</feature>
<feature type="compositionally biased region" description="Polar residues" evidence="1">
    <location>
        <begin position="170"/>
        <end position="180"/>
    </location>
</feature>
<protein>
    <submittedName>
        <fullName evidence="2">Uncharacterized protein</fullName>
    </submittedName>
</protein>
<proteinExistence type="predicted"/>
<evidence type="ECO:0000256" key="1">
    <source>
        <dbReference type="SAM" id="MobiDB-lite"/>
    </source>
</evidence>
<comment type="caution">
    <text evidence="2">The sequence shown here is derived from an EMBL/GenBank/DDBJ whole genome shotgun (WGS) entry which is preliminary data.</text>
</comment>
<dbReference type="EMBL" id="BKCJ010007099">
    <property type="protein sequence ID" value="GEU75526.1"/>
    <property type="molecule type" value="Genomic_DNA"/>
</dbReference>
<feature type="non-terminal residue" evidence="2">
    <location>
        <position position="1"/>
    </location>
</feature>
<feature type="region of interest" description="Disordered" evidence="1">
    <location>
        <begin position="641"/>
        <end position="690"/>
    </location>
</feature>
<gene>
    <name evidence="2" type="ORF">Tci_047504</name>
</gene>
<organism evidence="2">
    <name type="scientific">Tanacetum cinerariifolium</name>
    <name type="common">Dalmatian daisy</name>
    <name type="synonym">Chrysanthemum cinerariifolium</name>
    <dbReference type="NCBI Taxonomy" id="118510"/>
    <lineage>
        <taxon>Eukaryota</taxon>
        <taxon>Viridiplantae</taxon>
        <taxon>Streptophyta</taxon>
        <taxon>Embryophyta</taxon>
        <taxon>Tracheophyta</taxon>
        <taxon>Spermatophyta</taxon>
        <taxon>Magnoliopsida</taxon>
        <taxon>eudicotyledons</taxon>
        <taxon>Gunneridae</taxon>
        <taxon>Pentapetalae</taxon>
        <taxon>asterids</taxon>
        <taxon>campanulids</taxon>
        <taxon>Asterales</taxon>
        <taxon>Asteraceae</taxon>
        <taxon>Asteroideae</taxon>
        <taxon>Anthemideae</taxon>
        <taxon>Anthemidinae</taxon>
        <taxon>Tanacetum</taxon>
    </lineage>
</organism>
<evidence type="ECO:0000313" key="2">
    <source>
        <dbReference type="EMBL" id="GEU75526.1"/>
    </source>
</evidence>
<dbReference type="PANTHER" id="PTHR36812">
    <property type="entry name" value="NEUROFILAMENT TRIPLET M PROTEIN-LIKE PROTEIN"/>
    <property type="match status" value="1"/>
</dbReference>
<sequence length="690" mass="77685">TLLLIIYTDHREPLHQSPKNVSGGKEDLAYQIDNIDSKKQDKMFFPRFMKIIIHHFLDKDKSISMRIETFMHTAHDDSLLDLLRIALRAKPPKSRKSQKKSDSAISSKESPSKKKSAKATKVTATKPKPTKKKAPVKADKGKGLNVLSEVSLSEAAQLMEATKRSKKDFQISQTSGSSDGTDFESRVLDKQHCKTSSTNEGTDNREEDDDVENDFEDESDNGDNDDGNNGNDDSNDDDNQEDDDTNDDDEETDGDRTESDGIKNPVLNQSSIKFYEEEEEEDKFDDEEKIDDEEKMDEEEDDEVTKELYKDVNVNLGNKDTDMTDADQGGSGQRNVSQESGFEQVDEDDHVTLTPVLDTQKTDEPVQSSFVSSNFTRKLLNLENPSPANNEIASLMDTTPRHATTVPEITSFFTTTIPPPPPLFNPLPQQATPTTSKATTSFHSLTDFSSVFRFNNRVTNLEKDLSEIKQVDQYAQALSLILAIVERYIDNKLGESIQKAIVAHNLDCREEAQAEKRDYIKIVDTSMSAILREEVNTQLPHILPQAVSDFATHVIKKNVTKSLEAIVLARSSSQPKSTYEAAASLSEFELTKILIDKMEKNKSYDKANYKKEVYDALVKSYQTDKDLFDTYGEVFMLKRSRDDRDKDQDPFTGSDRGMKRKKSSKEAESSRDLRSKEKKSSSASKDASHS</sequence>
<feature type="compositionally biased region" description="Acidic residues" evidence="1">
    <location>
        <begin position="205"/>
        <end position="226"/>
    </location>
</feature>
<feature type="compositionally biased region" description="Acidic residues" evidence="1">
    <location>
        <begin position="233"/>
        <end position="253"/>
    </location>
</feature>
<accession>A0A6L2MNF8</accession>
<dbReference type="PANTHER" id="PTHR36812:SF9">
    <property type="entry name" value="MYB-LIKE PROTEIN X ISOFORM X1"/>
    <property type="match status" value="1"/>
</dbReference>
<feature type="region of interest" description="Disordered" evidence="1">
    <location>
        <begin position="90"/>
        <end position="140"/>
    </location>
</feature>
<feature type="compositionally biased region" description="Basic and acidic residues" evidence="1">
    <location>
        <begin position="664"/>
        <end position="690"/>
    </location>
</feature>
<feature type="compositionally biased region" description="Acidic residues" evidence="1">
    <location>
        <begin position="276"/>
        <end position="304"/>
    </location>
</feature>
<reference evidence="2" key="1">
    <citation type="journal article" date="2019" name="Sci. Rep.">
        <title>Draft genome of Tanacetum cinerariifolium, the natural source of mosquito coil.</title>
        <authorList>
            <person name="Yamashiro T."/>
            <person name="Shiraishi A."/>
            <person name="Satake H."/>
            <person name="Nakayama K."/>
        </authorList>
    </citation>
    <scope>NUCLEOTIDE SEQUENCE</scope>
</reference>
<dbReference type="AlphaFoldDB" id="A0A6L2MNF8"/>
<feature type="region of interest" description="Disordered" evidence="1">
    <location>
        <begin position="162"/>
        <end position="349"/>
    </location>
</feature>